<name>A0A1X7J8V2_9BACT</name>
<dbReference type="GO" id="GO:0033389">
    <property type="term" value="P:putrescine biosynthetic process from arginine, via agmatine"/>
    <property type="evidence" value="ECO:0007669"/>
    <property type="project" value="TreeGrafter"/>
</dbReference>
<keyword evidence="1" id="KW-0479">Metal-binding</keyword>
<dbReference type="InterPro" id="IPR023696">
    <property type="entry name" value="Ureohydrolase_dom_sf"/>
</dbReference>
<evidence type="ECO:0000256" key="1">
    <source>
        <dbReference type="ARBA" id="ARBA00022723"/>
    </source>
</evidence>
<dbReference type="PANTHER" id="PTHR11358">
    <property type="entry name" value="ARGINASE/AGMATINASE"/>
    <property type="match status" value="1"/>
</dbReference>
<dbReference type="RefSeq" id="WP_085516364.1">
    <property type="nucleotide sequence ID" value="NZ_FXAW01000002.1"/>
</dbReference>
<dbReference type="Gene3D" id="3.40.800.10">
    <property type="entry name" value="Ureohydrolase domain"/>
    <property type="match status" value="1"/>
</dbReference>
<dbReference type="Proteomes" id="UP000193804">
    <property type="component" value="Unassembled WGS sequence"/>
</dbReference>
<evidence type="ECO:0000256" key="2">
    <source>
        <dbReference type="ARBA" id="ARBA00022801"/>
    </source>
</evidence>
<dbReference type="GO" id="GO:0046872">
    <property type="term" value="F:metal ion binding"/>
    <property type="evidence" value="ECO:0007669"/>
    <property type="project" value="UniProtKB-KW"/>
</dbReference>
<keyword evidence="2" id="KW-0378">Hydrolase</keyword>
<keyword evidence="5" id="KW-1185">Reference proteome</keyword>
<evidence type="ECO:0000313" key="5">
    <source>
        <dbReference type="Proteomes" id="UP000193804"/>
    </source>
</evidence>
<dbReference type="STRING" id="1028.SAMN05661096_01430"/>
<dbReference type="EMBL" id="FXAW01000002">
    <property type="protein sequence ID" value="SMG23924.1"/>
    <property type="molecule type" value="Genomic_DNA"/>
</dbReference>
<dbReference type="GO" id="GO:0008783">
    <property type="term" value="F:agmatinase activity"/>
    <property type="evidence" value="ECO:0007669"/>
    <property type="project" value="TreeGrafter"/>
</dbReference>
<proteinExistence type="inferred from homology"/>
<gene>
    <name evidence="4" type="ORF">SAMN05661096_01430</name>
</gene>
<sequence length="385" mass="44136">MDLRLFFSPVPEDIFSDIKKQGSLYKNIKIYQEKFPDYKSADIALIGISDKGKNEENAGTVGSADALRKKLYRLTKGTGAYNIVDLGNISEAIDTEQTFGRVQEVCHACIENNVLPILIGGSQDMGFAQYLAYEEMEKLISVLNVDAFLDMEDKDAPANQQHVQKMLMHQPNYLFNYSHLAYQTYLVNPQAIATLEKLYFEAHRIGALRHDIKEMEPVIRQADIMSFDLSSIKSSDFPASVHAQPFGLTGEEACQLCWYAGINEKLSAVGFYEFDVTRDDQSCKSAAVLATMIWYFIEGFYHRKESRDFRSNDYMKYVVSMPVEPEILTFYKSNFIDKWWMEVPNPSGDNRFNRNSIVPCSYSDYQQALKGELPERWIVMHSKLF</sequence>
<dbReference type="SUPFAM" id="SSF52768">
    <property type="entry name" value="Arginase/deacetylase"/>
    <property type="match status" value="1"/>
</dbReference>
<evidence type="ECO:0000256" key="3">
    <source>
        <dbReference type="PROSITE-ProRule" id="PRU00742"/>
    </source>
</evidence>
<protein>
    <submittedName>
        <fullName evidence="4">Formiminoglutamase</fullName>
    </submittedName>
</protein>
<dbReference type="AlphaFoldDB" id="A0A1X7J8V2"/>
<reference evidence="5" key="1">
    <citation type="submission" date="2017-04" db="EMBL/GenBank/DDBJ databases">
        <authorList>
            <person name="Varghese N."/>
            <person name="Submissions S."/>
        </authorList>
    </citation>
    <scope>NUCLEOTIDE SEQUENCE [LARGE SCALE GENOMIC DNA]</scope>
    <source>
        <strain evidence="5">DSM 4125</strain>
    </source>
</reference>
<dbReference type="InterPro" id="IPR006035">
    <property type="entry name" value="Ureohydrolase"/>
</dbReference>
<dbReference type="PANTHER" id="PTHR11358:SF26">
    <property type="entry name" value="GUANIDINO ACID HYDROLASE, MITOCHONDRIAL"/>
    <property type="match status" value="1"/>
</dbReference>
<evidence type="ECO:0000313" key="4">
    <source>
        <dbReference type="EMBL" id="SMG23924.1"/>
    </source>
</evidence>
<organism evidence="4 5">
    <name type="scientific">Marivirga sericea</name>
    <dbReference type="NCBI Taxonomy" id="1028"/>
    <lineage>
        <taxon>Bacteria</taxon>
        <taxon>Pseudomonadati</taxon>
        <taxon>Bacteroidota</taxon>
        <taxon>Cytophagia</taxon>
        <taxon>Cytophagales</taxon>
        <taxon>Marivirgaceae</taxon>
        <taxon>Marivirga</taxon>
    </lineage>
</organism>
<comment type="similarity">
    <text evidence="3">Belongs to the arginase family.</text>
</comment>
<dbReference type="OrthoDB" id="931936at2"/>
<dbReference type="CDD" id="cd09988">
    <property type="entry name" value="Formimidoylglutamase"/>
    <property type="match status" value="1"/>
</dbReference>
<accession>A0A1X7J8V2</accession>
<dbReference type="PROSITE" id="PS51409">
    <property type="entry name" value="ARGINASE_2"/>
    <property type="match status" value="1"/>
</dbReference>
<dbReference type="Pfam" id="PF00491">
    <property type="entry name" value="Arginase"/>
    <property type="match status" value="1"/>
</dbReference>